<dbReference type="Pfam" id="PF00657">
    <property type="entry name" value="Lipase_GDSL"/>
    <property type="match status" value="1"/>
</dbReference>
<dbReference type="PANTHER" id="PTHR22835">
    <property type="entry name" value="ZINC FINGER FYVE DOMAIN CONTAINING PROTEIN"/>
    <property type="match status" value="1"/>
</dbReference>
<dbReference type="GO" id="GO:0016788">
    <property type="term" value="F:hydrolase activity, acting on ester bonds"/>
    <property type="evidence" value="ECO:0007669"/>
    <property type="project" value="InterPro"/>
</dbReference>
<dbReference type="Gene3D" id="3.40.50.1110">
    <property type="entry name" value="SGNH hydrolase"/>
    <property type="match status" value="1"/>
</dbReference>
<dbReference type="InterPro" id="IPR036514">
    <property type="entry name" value="SGNH_hydro_sf"/>
</dbReference>
<dbReference type="STRING" id="211165.GCA_000317285_02852"/>
<organism evidence="2 3">
    <name type="scientific">Chlorogloeopsis fritschii PCC 6912</name>
    <dbReference type="NCBI Taxonomy" id="211165"/>
    <lineage>
        <taxon>Bacteria</taxon>
        <taxon>Bacillati</taxon>
        <taxon>Cyanobacteriota</taxon>
        <taxon>Cyanophyceae</taxon>
        <taxon>Nostocales</taxon>
        <taxon>Chlorogloeopsidaceae</taxon>
        <taxon>Chlorogloeopsis</taxon>
    </lineage>
</organism>
<accession>A0A3S0XTL1</accession>
<dbReference type="AlphaFoldDB" id="A0A3S0XTL1"/>
<comment type="caution">
    <text evidence="2">The sequence shown here is derived from an EMBL/GenBank/DDBJ whole genome shotgun (WGS) entry which is preliminary data.</text>
</comment>
<name>A0A3S0XTL1_CHLFR</name>
<comment type="similarity">
    <text evidence="1">Belongs to the 'GDSL' lipolytic enzyme family.</text>
</comment>
<evidence type="ECO:0000313" key="3">
    <source>
        <dbReference type="Proteomes" id="UP000268857"/>
    </source>
</evidence>
<reference evidence="2 3" key="1">
    <citation type="journal article" date="2019" name="Genome Biol. Evol.">
        <title>Day and night: Metabolic profiles and evolutionary relationships of six axenic non-marine cyanobacteria.</title>
        <authorList>
            <person name="Will S.E."/>
            <person name="Henke P."/>
            <person name="Boedeker C."/>
            <person name="Huang S."/>
            <person name="Brinkmann H."/>
            <person name="Rohde M."/>
            <person name="Jarek M."/>
            <person name="Friedl T."/>
            <person name="Seufert S."/>
            <person name="Schumacher M."/>
            <person name="Overmann J."/>
            <person name="Neumann-Schaal M."/>
            <person name="Petersen J."/>
        </authorList>
    </citation>
    <scope>NUCLEOTIDE SEQUENCE [LARGE SCALE GENOMIC DNA]</scope>
    <source>
        <strain evidence="2 3">PCC 6912</strain>
    </source>
</reference>
<gene>
    <name evidence="2" type="ORF">PCC6912_38210</name>
</gene>
<dbReference type="OrthoDB" id="5292073at2"/>
<keyword evidence="3" id="KW-1185">Reference proteome</keyword>
<evidence type="ECO:0000256" key="1">
    <source>
        <dbReference type="ARBA" id="ARBA00008668"/>
    </source>
</evidence>
<evidence type="ECO:0000313" key="2">
    <source>
        <dbReference type="EMBL" id="RUR77430.1"/>
    </source>
</evidence>
<dbReference type="Proteomes" id="UP000268857">
    <property type="component" value="Unassembled WGS sequence"/>
</dbReference>
<dbReference type="CDD" id="cd01846">
    <property type="entry name" value="fatty_acyltransferase_like"/>
    <property type="match status" value="1"/>
</dbReference>
<dbReference type="PANTHER" id="PTHR22835:SF659">
    <property type="entry name" value="GDSL LIPASE_ACYLHYDROLASE, PUTATIVE (AFU_ORTHOLOGUE AFUA_2G00510)-RELATED"/>
    <property type="match status" value="1"/>
</dbReference>
<dbReference type="EMBL" id="RSCJ01000017">
    <property type="protein sequence ID" value="RUR77430.1"/>
    <property type="molecule type" value="Genomic_DNA"/>
</dbReference>
<dbReference type="RefSeq" id="WP_016878505.1">
    <property type="nucleotide sequence ID" value="NZ_AJLN01000079.1"/>
</dbReference>
<protein>
    <recommendedName>
        <fullName evidence="4">GDSL family lipase</fullName>
    </recommendedName>
</protein>
<dbReference type="SUPFAM" id="SSF52266">
    <property type="entry name" value="SGNH hydrolase"/>
    <property type="match status" value="1"/>
</dbReference>
<dbReference type="InterPro" id="IPR001087">
    <property type="entry name" value="GDSL"/>
</dbReference>
<sequence>MKKYREYILTAALIFLLYVVTFSFRVLGRNSIPDQQHQLSHQYDEIYIFGDSLSDIGNVFDTTGGAIPPSPTYSNGRFSNGSVWVENITSNLGLNFNSNNNFAFGGATTGFKNILLPGLPGLQQQISLFQLANPFVNQNSLYILWAGLNDYLDYFLGGVPNPAQTVKNLSAAVTSLVDVGAREIILVNLPDVGKFPIIGEHKEISSLFSTFTKAHNSILMANIKSLKRDLSPKIHIISVDVYSLFNRVVTNPEEFGFTNVTDSCITKNISVVNIGYPTKLTPCTPNTFLFWDPIHPTTATHKLIADLAFSVLKSASTHK</sequence>
<proteinExistence type="inferred from homology"/>
<evidence type="ECO:0008006" key="4">
    <source>
        <dbReference type="Google" id="ProtNLM"/>
    </source>
</evidence>